<keyword evidence="1" id="KW-0732">Signal</keyword>
<evidence type="ECO:0000313" key="2">
    <source>
        <dbReference type="EMBL" id="KAJ5703261.1"/>
    </source>
</evidence>
<organism evidence="2 3">
    <name type="scientific">Penicillium malachiteum</name>
    <dbReference type="NCBI Taxonomy" id="1324776"/>
    <lineage>
        <taxon>Eukaryota</taxon>
        <taxon>Fungi</taxon>
        <taxon>Dikarya</taxon>
        <taxon>Ascomycota</taxon>
        <taxon>Pezizomycotina</taxon>
        <taxon>Eurotiomycetes</taxon>
        <taxon>Eurotiomycetidae</taxon>
        <taxon>Eurotiales</taxon>
        <taxon>Aspergillaceae</taxon>
        <taxon>Penicillium</taxon>
    </lineage>
</organism>
<name>A0AAD6HA76_9EURO</name>
<reference evidence="2" key="2">
    <citation type="submission" date="2023-01" db="EMBL/GenBank/DDBJ databases">
        <authorList>
            <person name="Petersen C."/>
        </authorList>
    </citation>
    <scope>NUCLEOTIDE SEQUENCE</scope>
    <source>
        <strain evidence="2">IBT 17514</strain>
    </source>
</reference>
<protein>
    <submittedName>
        <fullName evidence="2">Uncharacterized protein</fullName>
    </submittedName>
</protein>
<evidence type="ECO:0000256" key="1">
    <source>
        <dbReference type="SAM" id="SignalP"/>
    </source>
</evidence>
<keyword evidence="3" id="KW-1185">Reference proteome</keyword>
<feature type="signal peptide" evidence="1">
    <location>
        <begin position="1"/>
        <end position="23"/>
    </location>
</feature>
<sequence length="97" mass="10821">MALSNAALILIILVCCLSSVSLAAAIFGHFSDAENPRWSPTVEQQRYMRDLRLRYLEILDAESRNRYARPARMDQTMSIIDGSTADLEAQSVTGSEK</sequence>
<reference evidence="2" key="1">
    <citation type="journal article" date="2023" name="IMA Fungus">
        <title>Comparative genomic study of the Penicillium genus elucidates a diverse pangenome and 15 lateral gene transfer events.</title>
        <authorList>
            <person name="Petersen C."/>
            <person name="Sorensen T."/>
            <person name="Nielsen M.R."/>
            <person name="Sondergaard T.E."/>
            <person name="Sorensen J.L."/>
            <person name="Fitzpatrick D.A."/>
            <person name="Frisvad J.C."/>
            <person name="Nielsen K.L."/>
        </authorList>
    </citation>
    <scope>NUCLEOTIDE SEQUENCE</scope>
    <source>
        <strain evidence="2">IBT 17514</strain>
    </source>
</reference>
<dbReference type="AlphaFoldDB" id="A0AAD6HA76"/>
<proteinExistence type="predicted"/>
<feature type="chain" id="PRO_5042116728" evidence="1">
    <location>
        <begin position="24"/>
        <end position="97"/>
    </location>
</feature>
<accession>A0AAD6HA76</accession>
<dbReference type="EMBL" id="JAQJAN010000023">
    <property type="protein sequence ID" value="KAJ5703261.1"/>
    <property type="molecule type" value="Genomic_DNA"/>
</dbReference>
<evidence type="ECO:0000313" key="3">
    <source>
        <dbReference type="Proteomes" id="UP001215712"/>
    </source>
</evidence>
<gene>
    <name evidence="2" type="ORF">N7493_011650</name>
</gene>
<comment type="caution">
    <text evidence="2">The sequence shown here is derived from an EMBL/GenBank/DDBJ whole genome shotgun (WGS) entry which is preliminary data.</text>
</comment>
<dbReference type="Proteomes" id="UP001215712">
    <property type="component" value="Unassembled WGS sequence"/>
</dbReference>